<keyword evidence="1" id="KW-1133">Transmembrane helix</keyword>
<dbReference type="EnsemblPlants" id="AET6Gv20901900.6">
    <property type="protein sequence ID" value="AET6Gv20901900.6"/>
    <property type="gene ID" value="AET6Gv20901900"/>
</dbReference>
<sequence length="88" mass="9573">FARAPTSVEAVADLNRTTPYLNNTRLGQTCGHILQLSVLQFVDIQIVVRPFLRGDSRCFLFFVGLVTGSGFLCGCSFLSARYGCPGLV</sequence>
<dbReference type="EnsemblPlants" id="AET6Gv20901900.4">
    <property type="protein sequence ID" value="AET6Gv20901900.4"/>
    <property type="gene ID" value="AET6Gv20901900"/>
</dbReference>
<keyword evidence="1" id="KW-0812">Transmembrane</keyword>
<keyword evidence="1" id="KW-0472">Membrane</keyword>
<reference evidence="3" key="2">
    <citation type="journal article" date="2017" name="Nat. Plants">
        <title>The Aegilops tauschii genome reveals multiple impacts of transposons.</title>
        <authorList>
            <person name="Zhao G."/>
            <person name="Zou C."/>
            <person name="Li K."/>
            <person name="Wang K."/>
            <person name="Li T."/>
            <person name="Gao L."/>
            <person name="Zhang X."/>
            <person name="Wang H."/>
            <person name="Yang Z."/>
            <person name="Liu X."/>
            <person name="Jiang W."/>
            <person name="Mao L."/>
            <person name="Kong X."/>
            <person name="Jiao Y."/>
            <person name="Jia J."/>
        </authorList>
    </citation>
    <scope>NUCLEOTIDE SEQUENCE [LARGE SCALE GENOMIC DNA]</scope>
    <source>
        <strain evidence="3">cv. AL8/78</strain>
    </source>
</reference>
<name>A0A453PY10_AEGTS</name>
<dbReference type="Proteomes" id="UP000015105">
    <property type="component" value="Chromosome 6D"/>
</dbReference>
<organism evidence="2 3">
    <name type="scientific">Aegilops tauschii subsp. strangulata</name>
    <name type="common">Goatgrass</name>
    <dbReference type="NCBI Taxonomy" id="200361"/>
    <lineage>
        <taxon>Eukaryota</taxon>
        <taxon>Viridiplantae</taxon>
        <taxon>Streptophyta</taxon>
        <taxon>Embryophyta</taxon>
        <taxon>Tracheophyta</taxon>
        <taxon>Spermatophyta</taxon>
        <taxon>Magnoliopsida</taxon>
        <taxon>Liliopsida</taxon>
        <taxon>Poales</taxon>
        <taxon>Poaceae</taxon>
        <taxon>BOP clade</taxon>
        <taxon>Pooideae</taxon>
        <taxon>Triticodae</taxon>
        <taxon>Triticeae</taxon>
        <taxon>Triticinae</taxon>
        <taxon>Aegilops</taxon>
    </lineage>
</organism>
<protein>
    <submittedName>
        <fullName evidence="2">Uncharacterized protein</fullName>
    </submittedName>
</protein>
<dbReference type="AlphaFoldDB" id="A0A453PY10"/>
<dbReference type="EnsemblPlants" id="AET6Gv20901900.3">
    <property type="protein sequence ID" value="AET6Gv20901900.3"/>
    <property type="gene ID" value="AET6Gv20901900"/>
</dbReference>
<reference evidence="2" key="5">
    <citation type="journal article" date="2021" name="G3 (Bethesda)">
        <title>Aegilops tauschii genome assembly Aet v5.0 features greater sequence contiguity and improved annotation.</title>
        <authorList>
            <person name="Wang L."/>
            <person name="Zhu T."/>
            <person name="Rodriguez J.C."/>
            <person name="Deal K.R."/>
            <person name="Dubcovsky J."/>
            <person name="McGuire P.E."/>
            <person name="Lux T."/>
            <person name="Spannagl M."/>
            <person name="Mayer K.F.X."/>
            <person name="Baldrich P."/>
            <person name="Meyers B.C."/>
            <person name="Huo N."/>
            <person name="Gu Y.Q."/>
            <person name="Zhou H."/>
            <person name="Devos K.M."/>
            <person name="Bennetzen J.L."/>
            <person name="Unver T."/>
            <person name="Budak H."/>
            <person name="Gulick P.J."/>
            <person name="Galiba G."/>
            <person name="Kalapos B."/>
            <person name="Nelson D.R."/>
            <person name="Li P."/>
            <person name="You F.M."/>
            <person name="Luo M.C."/>
            <person name="Dvorak J."/>
        </authorList>
    </citation>
    <scope>NUCLEOTIDE SEQUENCE [LARGE SCALE GENOMIC DNA]</scope>
    <source>
        <strain evidence="2">cv. AL8/78</strain>
    </source>
</reference>
<feature type="transmembrane region" description="Helical" evidence="1">
    <location>
        <begin position="59"/>
        <end position="80"/>
    </location>
</feature>
<dbReference type="Gramene" id="AET6Gv20901900.4">
    <property type="protein sequence ID" value="AET6Gv20901900.4"/>
    <property type="gene ID" value="AET6Gv20901900"/>
</dbReference>
<evidence type="ECO:0000313" key="2">
    <source>
        <dbReference type="EnsemblPlants" id="AET6Gv20901900.6"/>
    </source>
</evidence>
<evidence type="ECO:0000313" key="3">
    <source>
        <dbReference type="Proteomes" id="UP000015105"/>
    </source>
</evidence>
<dbReference type="Gramene" id="AET6Gv20901900.6">
    <property type="protein sequence ID" value="AET6Gv20901900.6"/>
    <property type="gene ID" value="AET6Gv20901900"/>
</dbReference>
<proteinExistence type="predicted"/>
<evidence type="ECO:0000256" key="1">
    <source>
        <dbReference type="SAM" id="Phobius"/>
    </source>
</evidence>
<dbReference type="Gramene" id="AET6Gv20901900.3">
    <property type="protein sequence ID" value="AET6Gv20901900.3"/>
    <property type="gene ID" value="AET6Gv20901900"/>
</dbReference>
<accession>A0A453PY10</accession>
<reference evidence="3" key="1">
    <citation type="journal article" date="2014" name="Science">
        <title>Ancient hybridizations among the ancestral genomes of bread wheat.</title>
        <authorList>
            <consortium name="International Wheat Genome Sequencing Consortium,"/>
            <person name="Marcussen T."/>
            <person name="Sandve S.R."/>
            <person name="Heier L."/>
            <person name="Spannagl M."/>
            <person name="Pfeifer M."/>
            <person name="Jakobsen K.S."/>
            <person name="Wulff B.B."/>
            <person name="Steuernagel B."/>
            <person name="Mayer K.F."/>
            <person name="Olsen O.A."/>
        </authorList>
    </citation>
    <scope>NUCLEOTIDE SEQUENCE [LARGE SCALE GENOMIC DNA]</scope>
    <source>
        <strain evidence="3">cv. AL8/78</strain>
    </source>
</reference>
<dbReference type="EnsemblPlants" id="AET6Gv20901900.5">
    <property type="protein sequence ID" value="AET6Gv20901900.5"/>
    <property type="gene ID" value="AET6Gv20901900"/>
</dbReference>
<reference evidence="2" key="4">
    <citation type="submission" date="2019-03" db="UniProtKB">
        <authorList>
            <consortium name="EnsemblPlants"/>
        </authorList>
    </citation>
    <scope>IDENTIFICATION</scope>
</reference>
<dbReference type="Gramene" id="AET6Gv20901900.5">
    <property type="protein sequence ID" value="AET6Gv20901900.5"/>
    <property type="gene ID" value="AET6Gv20901900"/>
</dbReference>
<keyword evidence="3" id="KW-1185">Reference proteome</keyword>
<reference evidence="2" key="3">
    <citation type="journal article" date="2017" name="Nature">
        <title>Genome sequence of the progenitor of the wheat D genome Aegilops tauschii.</title>
        <authorList>
            <person name="Luo M.C."/>
            <person name="Gu Y.Q."/>
            <person name="Puiu D."/>
            <person name="Wang H."/>
            <person name="Twardziok S.O."/>
            <person name="Deal K.R."/>
            <person name="Huo N."/>
            <person name="Zhu T."/>
            <person name="Wang L."/>
            <person name="Wang Y."/>
            <person name="McGuire P.E."/>
            <person name="Liu S."/>
            <person name="Long H."/>
            <person name="Ramasamy R.K."/>
            <person name="Rodriguez J.C."/>
            <person name="Van S.L."/>
            <person name="Yuan L."/>
            <person name="Wang Z."/>
            <person name="Xia Z."/>
            <person name="Xiao L."/>
            <person name="Anderson O.D."/>
            <person name="Ouyang S."/>
            <person name="Liang Y."/>
            <person name="Zimin A.V."/>
            <person name="Pertea G."/>
            <person name="Qi P."/>
            <person name="Bennetzen J.L."/>
            <person name="Dai X."/>
            <person name="Dawson M.W."/>
            <person name="Muller H.G."/>
            <person name="Kugler K."/>
            <person name="Rivarola-Duarte L."/>
            <person name="Spannagl M."/>
            <person name="Mayer K.F.X."/>
            <person name="Lu F.H."/>
            <person name="Bevan M.W."/>
            <person name="Leroy P."/>
            <person name="Li P."/>
            <person name="You F.M."/>
            <person name="Sun Q."/>
            <person name="Liu Z."/>
            <person name="Lyons E."/>
            <person name="Wicker T."/>
            <person name="Salzberg S.L."/>
            <person name="Devos K.M."/>
            <person name="Dvorak J."/>
        </authorList>
    </citation>
    <scope>NUCLEOTIDE SEQUENCE [LARGE SCALE GENOMIC DNA]</scope>
    <source>
        <strain evidence="2">cv. AL8/78</strain>
    </source>
</reference>